<evidence type="ECO:0000256" key="5">
    <source>
        <dbReference type="SAM" id="Phobius"/>
    </source>
</evidence>
<gene>
    <name evidence="7" type="ORF">ACFPJ4_13375</name>
</gene>
<reference evidence="8" key="1">
    <citation type="journal article" date="2019" name="Int. J. Syst. Evol. Microbiol.">
        <title>The Global Catalogue of Microorganisms (GCM) 10K type strain sequencing project: providing services to taxonomists for standard genome sequencing and annotation.</title>
        <authorList>
            <consortium name="The Broad Institute Genomics Platform"/>
            <consortium name="The Broad Institute Genome Sequencing Center for Infectious Disease"/>
            <person name="Wu L."/>
            <person name="Ma J."/>
        </authorList>
    </citation>
    <scope>NUCLEOTIDE SEQUENCE [LARGE SCALE GENOMIC DNA]</scope>
    <source>
        <strain evidence="8">CGMCC 4.6997</strain>
    </source>
</reference>
<evidence type="ECO:0000256" key="4">
    <source>
        <dbReference type="ARBA" id="ARBA00023136"/>
    </source>
</evidence>
<name>A0ABW0NU25_9MICO</name>
<proteinExistence type="predicted"/>
<feature type="domain" description="DUF1232" evidence="6">
    <location>
        <begin position="67"/>
        <end position="101"/>
    </location>
</feature>
<feature type="transmembrane region" description="Helical" evidence="5">
    <location>
        <begin position="87"/>
        <end position="108"/>
    </location>
</feature>
<dbReference type="RefSeq" id="WP_386740950.1">
    <property type="nucleotide sequence ID" value="NZ_JBHSMG010000004.1"/>
</dbReference>
<dbReference type="Proteomes" id="UP001596039">
    <property type="component" value="Unassembled WGS sequence"/>
</dbReference>
<dbReference type="EMBL" id="JBHSMG010000004">
    <property type="protein sequence ID" value="MFC5503233.1"/>
    <property type="molecule type" value="Genomic_DNA"/>
</dbReference>
<feature type="transmembrane region" description="Helical" evidence="5">
    <location>
        <begin position="6"/>
        <end position="27"/>
    </location>
</feature>
<comment type="caution">
    <text evidence="7">The sequence shown here is derived from an EMBL/GenBank/DDBJ whole genome shotgun (WGS) entry which is preliminary data.</text>
</comment>
<comment type="subcellular location">
    <subcellularLocation>
        <location evidence="1">Endomembrane system</location>
        <topology evidence="1">Multi-pass membrane protein</topology>
    </subcellularLocation>
</comment>
<evidence type="ECO:0000313" key="8">
    <source>
        <dbReference type="Proteomes" id="UP001596039"/>
    </source>
</evidence>
<keyword evidence="2 5" id="KW-0812">Transmembrane</keyword>
<protein>
    <submittedName>
        <fullName evidence="7">YkvA family protein</fullName>
    </submittedName>
</protein>
<keyword evidence="4 5" id="KW-0472">Membrane</keyword>
<dbReference type="Pfam" id="PF06803">
    <property type="entry name" value="DUF1232"/>
    <property type="match status" value="1"/>
</dbReference>
<feature type="transmembrane region" description="Helical" evidence="5">
    <location>
        <begin position="61"/>
        <end position="81"/>
    </location>
</feature>
<dbReference type="InterPro" id="IPR010652">
    <property type="entry name" value="DUF1232"/>
</dbReference>
<organism evidence="7 8">
    <name type="scientific">Lysinimonas soli</name>
    <dbReference type="NCBI Taxonomy" id="1074233"/>
    <lineage>
        <taxon>Bacteria</taxon>
        <taxon>Bacillati</taxon>
        <taxon>Actinomycetota</taxon>
        <taxon>Actinomycetes</taxon>
        <taxon>Micrococcales</taxon>
        <taxon>Microbacteriaceae</taxon>
        <taxon>Lysinimonas</taxon>
    </lineage>
</organism>
<sequence length="139" mass="15302">MTQWWQLALGVVGGLVMLWLLLVLFLWTEQRRHPEAASLRDLLRLAPDVARLLTRLAGDRTVSIGVRICLGALLVYLLSPIDLIPDFIPVLGYADDAIVVAIALRFAVRRAGPEAIRRHWPGTPEGLAAVLRLAGLRPG</sequence>
<evidence type="ECO:0000313" key="7">
    <source>
        <dbReference type="EMBL" id="MFC5503233.1"/>
    </source>
</evidence>
<evidence type="ECO:0000259" key="6">
    <source>
        <dbReference type="Pfam" id="PF06803"/>
    </source>
</evidence>
<evidence type="ECO:0000256" key="2">
    <source>
        <dbReference type="ARBA" id="ARBA00022692"/>
    </source>
</evidence>
<evidence type="ECO:0000256" key="3">
    <source>
        <dbReference type="ARBA" id="ARBA00022989"/>
    </source>
</evidence>
<keyword evidence="3 5" id="KW-1133">Transmembrane helix</keyword>
<keyword evidence="8" id="KW-1185">Reference proteome</keyword>
<accession>A0ABW0NU25</accession>
<evidence type="ECO:0000256" key="1">
    <source>
        <dbReference type="ARBA" id="ARBA00004127"/>
    </source>
</evidence>